<keyword evidence="2" id="KW-1185">Reference proteome</keyword>
<accession>A0A9P4W6J4</accession>
<dbReference type="Proteomes" id="UP000801428">
    <property type="component" value="Unassembled WGS sequence"/>
</dbReference>
<dbReference type="AlphaFoldDB" id="A0A9P4W6J4"/>
<proteinExistence type="predicted"/>
<evidence type="ECO:0000313" key="1">
    <source>
        <dbReference type="EMBL" id="KAF2994666.1"/>
    </source>
</evidence>
<comment type="caution">
    <text evidence="1">The sequence shown here is derived from an EMBL/GenBank/DDBJ whole genome shotgun (WGS) entry which is preliminary data.</text>
</comment>
<gene>
    <name evidence="1" type="ORF">E8E13_001165</name>
</gene>
<sequence length="211" mass="24656">MAVRSDLALRPAWATDLRERTFINIVDPHIHANLPQHRPTGLFIGRMYGYELVADSRHPLSTHTTIDLVARLSDDNQLWIFQWAVRGTVVDSDLAQHDNDKGKSLPSFQPHAKVSGTWLPVETYKQFEELRIRDGKHWYAPEPKYGRVPSGHRFFHGPQRNSANGRDLEPRWLWRVNEVEIYRALVQCRGMFDRVPELDQHEALRWMDTLD</sequence>
<protein>
    <submittedName>
        <fullName evidence="1">Uncharacterized protein</fullName>
    </submittedName>
</protein>
<organism evidence="1 2">
    <name type="scientific">Curvularia kusanoi</name>
    <name type="common">Cochliobolus kusanoi</name>
    <dbReference type="NCBI Taxonomy" id="90978"/>
    <lineage>
        <taxon>Eukaryota</taxon>
        <taxon>Fungi</taxon>
        <taxon>Dikarya</taxon>
        <taxon>Ascomycota</taxon>
        <taxon>Pezizomycotina</taxon>
        <taxon>Dothideomycetes</taxon>
        <taxon>Pleosporomycetidae</taxon>
        <taxon>Pleosporales</taxon>
        <taxon>Pleosporineae</taxon>
        <taxon>Pleosporaceae</taxon>
        <taxon>Curvularia</taxon>
    </lineage>
</organism>
<dbReference type="EMBL" id="SWKU01000038">
    <property type="protein sequence ID" value="KAF2994666.1"/>
    <property type="molecule type" value="Genomic_DNA"/>
</dbReference>
<name>A0A9P4W6J4_CURKU</name>
<reference evidence="1" key="1">
    <citation type="submission" date="2019-04" db="EMBL/GenBank/DDBJ databases">
        <title>Sequencing of skin fungus with MAO and IRED activity.</title>
        <authorList>
            <person name="Marsaioli A.J."/>
            <person name="Bonatto J.M.C."/>
            <person name="Reis Junior O."/>
        </authorList>
    </citation>
    <scope>NUCLEOTIDE SEQUENCE</scope>
    <source>
        <strain evidence="1">30M1</strain>
    </source>
</reference>
<evidence type="ECO:0000313" key="2">
    <source>
        <dbReference type="Proteomes" id="UP000801428"/>
    </source>
</evidence>